<proteinExistence type="predicted"/>
<organism evidence="2 3">
    <name type="scientific">Solanum tuberosum</name>
    <name type="common">Potato</name>
    <dbReference type="NCBI Taxonomy" id="4113"/>
    <lineage>
        <taxon>Eukaryota</taxon>
        <taxon>Viridiplantae</taxon>
        <taxon>Streptophyta</taxon>
        <taxon>Embryophyta</taxon>
        <taxon>Tracheophyta</taxon>
        <taxon>Spermatophyta</taxon>
        <taxon>Magnoliopsida</taxon>
        <taxon>eudicotyledons</taxon>
        <taxon>Gunneridae</taxon>
        <taxon>Pentapetalae</taxon>
        <taxon>asterids</taxon>
        <taxon>lamiids</taxon>
        <taxon>Solanales</taxon>
        <taxon>Solanaceae</taxon>
        <taxon>Solanoideae</taxon>
        <taxon>Solaneae</taxon>
        <taxon>Solanum</taxon>
    </lineage>
</organism>
<dbReference type="GO" id="GO:0005524">
    <property type="term" value="F:ATP binding"/>
    <property type="evidence" value="ECO:0007669"/>
    <property type="project" value="InterPro"/>
</dbReference>
<dbReference type="InterPro" id="IPR003959">
    <property type="entry name" value="ATPase_AAA_core"/>
</dbReference>
<dbReference type="Gene3D" id="3.40.50.300">
    <property type="entry name" value="P-loop containing nucleotide triphosphate hydrolases"/>
    <property type="match status" value="1"/>
</dbReference>
<dbReference type="InParanoid" id="M1D2Z9"/>
<dbReference type="InterPro" id="IPR050304">
    <property type="entry name" value="MT-severing_AAA_ATPase"/>
</dbReference>
<dbReference type="EnsemblPlants" id="PGSC0003DMT400080102">
    <property type="protein sequence ID" value="PGSC0003DMT400080102"/>
    <property type="gene ID" value="PGSC0003DMG400031190"/>
</dbReference>
<reference evidence="2" key="2">
    <citation type="submission" date="2015-06" db="UniProtKB">
        <authorList>
            <consortium name="EnsemblPlants"/>
        </authorList>
    </citation>
    <scope>IDENTIFICATION</scope>
    <source>
        <strain evidence="2">DM1-3 516 R44</strain>
    </source>
</reference>
<evidence type="ECO:0000259" key="1">
    <source>
        <dbReference type="Pfam" id="PF00004"/>
    </source>
</evidence>
<dbReference type="Proteomes" id="UP000011115">
    <property type="component" value="Unassembled WGS sequence"/>
</dbReference>
<protein>
    <submittedName>
        <fullName evidence="2">Katanin</fullName>
    </submittedName>
</protein>
<keyword evidence="3" id="KW-1185">Reference proteome</keyword>
<dbReference type="SUPFAM" id="SSF52540">
    <property type="entry name" value="P-loop containing nucleoside triphosphate hydrolases"/>
    <property type="match status" value="1"/>
</dbReference>
<dbReference type="GO" id="GO:0016887">
    <property type="term" value="F:ATP hydrolysis activity"/>
    <property type="evidence" value="ECO:0007669"/>
    <property type="project" value="InterPro"/>
</dbReference>
<dbReference type="AlphaFoldDB" id="M1D2Z9"/>
<dbReference type="Gramene" id="PGSC0003DMT400080102">
    <property type="protein sequence ID" value="PGSC0003DMT400080102"/>
    <property type="gene ID" value="PGSC0003DMG400031190"/>
</dbReference>
<dbReference type="STRING" id="4113.M1D2Z9"/>
<dbReference type="InterPro" id="IPR027417">
    <property type="entry name" value="P-loop_NTPase"/>
</dbReference>
<sequence length="105" mass="11670">MYDGPHPELVDRLEKEILDTNSGVKWDDIARLSEAKRILQEATVLPLLMPEYFQGIRRPSRGFLLLGPPETGKTLLPKVIATECGTTFLNISCSSLCGECYGESE</sequence>
<reference evidence="3" key="1">
    <citation type="journal article" date="2011" name="Nature">
        <title>Genome sequence and analysis of the tuber crop potato.</title>
        <authorList>
            <consortium name="The Potato Genome Sequencing Consortium"/>
        </authorList>
    </citation>
    <scope>NUCLEOTIDE SEQUENCE [LARGE SCALE GENOMIC DNA]</scope>
    <source>
        <strain evidence="3">cv. DM1-3 516 R44</strain>
    </source>
</reference>
<feature type="domain" description="ATPase AAA-type core" evidence="1">
    <location>
        <begin position="64"/>
        <end position="105"/>
    </location>
</feature>
<evidence type="ECO:0000313" key="2">
    <source>
        <dbReference type="EnsemblPlants" id="PGSC0003DMT400080102"/>
    </source>
</evidence>
<dbReference type="PANTHER" id="PTHR23074:SF150">
    <property type="entry name" value="KATANIN P60 ATPASE-CONTAINING SUBUNIT A1-LIKE"/>
    <property type="match status" value="1"/>
</dbReference>
<dbReference type="PANTHER" id="PTHR23074">
    <property type="entry name" value="AAA DOMAIN-CONTAINING"/>
    <property type="match status" value="1"/>
</dbReference>
<dbReference type="PaxDb" id="4113-PGSC0003DMT400080102"/>
<evidence type="ECO:0000313" key="3">
    <source>
        <dbReference type="Proteomes" id="UP000011115"/>
    </source>
</evidence>
<dbReference type="Pfam" id="PF00004">
    <property type="entry name" value="AAA"/>
    <property type="match status" value="1"/>
</dbReference>
<accession>M1D2Z9</accession>
<name>M1D2Z9_SOLTU</name>
<dbReference type="HOGENOM" id="CLU_175688_0_0_1"/>
<dbReference type="eggNOG" id="KOG0738">
    <property type="taxonomic scope" value="Eukaryota"/>
</dbReference>